<dbReference type="InterPro" id="IPR003591">
    <property type="entry name" value="Leu-rich_rpt_typical-subtyp"/>
</dbReference>
<dbReference type="SUPFAM" id="SSF52075">
    <property type="entry name" value="Outer arm dynein light chain 1"/>
    <property type="match status" value="1"/>
</dbReference>
<keyword evidence="13 20" id="KW-1133">Transmembrane helix</keyword>
<evidence type="ECO:0000256" key="1">
    <source>
        <dbReference type="ARBA" id="ARBA00004448"/>
    </source>
</evidence>
<dbReference type="InterPro" id="IPR039421">
    <property type="entry name" value="Type_1_exporter"/>
</dbReference>
<dbReference type="InterPro" id="IPR003439">
    <property type="entry name" value="ABC_transporter-like_ATP-bd"/>
</dbReference>
<dbReference type="GO" id="GO:0005524">
    <property type="term" value="F:ATP binding"/>
    <property type="evidence" value="ECO:0007669"/>
    <property type="project" value="UniProtKB-KW"/>
</dbReference>
<evidence type="ECO:0000256" key="2">
    <source>
        <dbReference type="ARBA" id="ARBA00007577"/>
    </source>
</evidence>
<evidence type="ECO:0000256" key="14">
    <source>
        <dbReference type="ARBA" id="ARBA00023065"/>
    </source>
</evidence>
<dbReference type="FunFam" id="1.20.1560.10:FF:000016">
    <property type="entry name" value="ATP-binding cassette sub-family B member 8, mitochondrial"/>
    <property type="match status" value="1"/>
</dbReference>
<evidence type="ECO:0000256" key="11">
    <source>
        <dbReference type="ARBA" id="ARBA00022946"/>
    </source>
</evidence>
<dbReference type="Gene3D" id="1.20.1560.10">
    <property type="entry name" value="ABC transporter type 1, transmembrane domain"/>
    <property type="match status" value="1"/>
</dbReference>
<keyword evidence="12" id="KW-0630">Potassium</keyword>
<keyword evidence="7" id="KW-0677">Repeat</keyword>
<dbReference type="SMART" id="SM00369">
    <property type="entry name" value="LRR_TYP"/>
    <property type="match status" value="3"/>
</dbReference>
<feature type="transmembrane region" description="Helical" evidence="20">
    <location>
        <begin position="447"/>
        <end position="468"/>
    </location>
</feature>
<evidence type="ECO:0000259" key="21">
    <source>
        <dbReference type="PROSITE" id="PS50893"/>
    </source>
</evidence>
<keyword evidence="5" id="KW-0433">Leucine-rich repeat</keyword>
<accession>A0A158R3T0</accession>
<evidence type="ECO:0000256" key="10">
    <source>
        <dbReference type="ARBA" id="ARBA00022840"/>
    </source>
</evidence>
<dbReference type="Gene3D" id="3.40.50.300">
    <property type="entry name" value="P-loop containing nucleotide triphosphate hydrolases"/>
    <property type="match status" value="1"/>
</dbReference>
<dbReference type="Proteomes" id="UP000046393">
    <property type="component" value="Unplaced"/>
</dbReference>
<proteinExistence type="inferred from homology"/>
<evidence type="ECO:0000256" key="18">
    <source>
        <dbReference type="ARBA" id="ARBA00041416"/>
    </source>
</evidence>
<evidence type="ECO:0000313" key="24">
    <source>
        <dbReference type="WBParaSite" id="SMUV_0000019101-mRNA-1"/>
    </source>
</evidence>
<dbReference type="InterPro" id="IPR003593">
    <property type="entry name" value="AAA+_ATPase"/>
</dbReference>
<dbReference type="Pfam" id="PF00664">
    <property type="entry name" value="ABC_membrane"/>
    <property type="match status" value="1"/>
</dbReference>
<evidence type="ECO:0000259" key="22">
    <source>
        <dbReference type="PROSITE" id="PS50929"/>
    </source>
</evidence>
<keyword evidence="16 20" id="KW-0472">Membrane</keyword>
<keyword evidence="23" id="KW-1185">Reference proteome</keyword>
<dbReference type="PROSITE" id="PS50929">
    <property type="entry name" value="ABC_TM1F"/>
    <property type="match status" value="1"/>
</dbReference>
<dbReference type="SMART" id="SM00382">
    <property type="entry name" value="AAA"/>
    <property type="match status" value="1"/>
</dbReference>
<evidence type="ECO:0000256" key="12">
    <source>
        <dbReference type="ARBA" id="ARBA00022958"/>
    </source>
</evidence>
<evidence type="ECO:0000256" key="8">
    <source>
        <dbReference type="ARBA" id="ARBA00022741"/>
    </source>
</evidence>
<sequence>MPGFRLFDFQEIHTIVEDLSLRFSKVGERWLTAALKKPKYFEFTPIELHAITERIKLAEPTSDNENAIDIVNYVEFLDKVRNLCVRGSRAYVGSSNIIREFDVKMLSGLYSIKQTCKRIVVNFSMNKISDLLLEPDYCGPVNEAGVWQCVEDAIFSFNELTVIDDSVCLLKNVVRMDLSHNDIEDIGFNLQHLVFLTELNLSHNKISTLTEWHLRLGNIKKLYLDGNKIKSVEGLSRLFSLEFLELSDNMISTLEGILPLESLPCLEQLILLDNPIRQIVEYRTKVLELFADRVADIQLDNKKPGIREIDTVGVRVALKKAQQEKQQKELSARIEVNRKLRKVNCYYESQKRRTRRAEYLSQALLKADKPKLAFSDILSLLKPYIFWIFAAVVTALIAAYINVKIPLLLGDLINVITALLSAKSNGNGGGIGTFSFSSIKSIGVKIFTVYLIQAFTTFAYISFLSIMGERVAADLRKLLFSRLLLQDIAFFDEQRTGELSARLGTDVQEFKSCLKTVFSQGLRTATQVGGCVVSLYIISPKMAFFTLSLVPMLIVCGSIFGSFLRKLSFAAQSQTGVAAAVADEAFKNIHTVRAFAMENEEMELYNNEIANAKKLSELLGIGIGAFQGATNFFLNGVVLSVLYSGTLLISNDELDPGGLMSFLVTAQIIQRSLGQLSIVLGQAVKGWSAAARVFEFVNLPNSTLSDAKEVLPITLLTGGIKFDNVTFAYPSRREQKVLENLNLEIPPGKVIGICGPSGQGKSTLVSLLVRFYEPDDGHIFLDGVDISKINSQWLRKSVFGLISQEPVLFATSIKENIRYGNLNASDFEIKQAAALANADKFISDFPKGYDTLVGEKGVTLSGGQKQRIAIARALLKDPPVLIMDEATSALDYESEHLVQDALQTAMKGRTVILIAHRLSTIRSADTIVVLKDGHIAEMGTHDELITKKSIYYDLVHSQETDESDS</sequence>
<keyword evidence="6 20" id="KW-0812">Transmembrane</keyword>
<dbReference type="STRING" id="451379.A0A158R3T0"/>
<dbReference type="CDD" id="cd03249">
    <property type="entry name" value="ABC_MTABC3_MDL1_MDL2"/>
    <property type="match status" value="1"/>
</dbReference>
<evidence type="ECO:0000256" key="20">
    <source>
        <dbReference type="SAM" id="Phobius"/>
    </source>
</evidence>
<dbReference type="SMART" id="SM00365">
    <property type="entry name" value="LRR_SD22"/>
    <property type="match status" value="4"/>
</dbReference>
<dbReference type="GO" id="GO:0090374">
    <property type="term" value="P:oligopeptide export from mitochondrion"/>
    <property type="evidence" value="ECO:0007669"/>
    <property type="project" value="TreeGrafter"/>
</dbReference>
<evidence type="ECO:0000256" key="13">
    <source>
        <dbReference type="ARBA" id="ARBA00022989"/>
    </source>
</evidence>
<keyword evidence="4" id="KW-0633">Potassium transport</keyword>
<dbReference type="PROSITE" id="PS00211">
    <property type="entry name" value="ABC_TRANSPORTER_1"/>
    <property type="match status" value="1"/>
</dbReference>
<dbReference type="InterPro" id="IPR027417">
    <property type="entry name" value="P-loop_NTPase"/>
</dbReference>
<dbReference type="FunFam" id="3.40.50.300:FF:000403">
    <property type="entry name" value="ATP-binding cassette sub-family B member 8, mitochondrial"/>
    <property type="match status" value="1"/>
</dbReference>
<organism evidence="23 24">
    <name type="scientific">Syphacia muris</name>
    <dbReference type="NCBI Taxonomy" id="451379"/>
    <lineage>
        <taxon>Eukaryota</taxon>
        <taxon>Metazoa</taxon>
        <taxon>Ecdysozoa</taxon>
        <taxon>Nematoda</taxon>
        <taxon>Chromadorea</taxon>
        <taxon>Rhabditida</taxon>
        <taxon>Spirurina</taxon>
        <taxon>Oxyuridomorpha</taxon>
        <taxon>Oxyuroidea</taxon>
        <taxon>Oxyuridae</taxon>
        <taxon>Syphacia</taxon>
    </lineage>
</organism>
<evidence type="ECO:0000256" key="19">
    <source>
        <dbReference type="ARBA" id="ARBA00042968"/>
    </source>
</evidence>
<reference evidence="24" key="1">
    <citation type="submission" date="2016-04" db="UniProtKB">
        <authorList>
            <consortium name="WormBaseParasite"/>
        </authorList>
    </citation>
    <scope>IDENTIFICATION</scope>
</reference>
<feature type="domain" description="ABC transmembrane type-1" evidence="22">
    <location>
        <begin position="389"/>
        <end position="685"/>
    </location>
</feature>
<dbReference type="Pfam" id="PF00005">
    <property type="entry name" value="ABC_tran"/>
    <property type="match status" value="1"/>
</dbReference>
<dbReference type="Pfam" id="PF14580">
    <property type="entry name" value="LRR_9"/>
    <property type="match status" value="1"/>
</dbReference>
<keyword evidence="9" id="KW-0999">Mitochondrion inner membrane</keyword>
<dbReference type="GO" id="GO:0016887">
    <property type="term" value="F:ATP hydrolysis activity"/>
    <property type="evidence" value="ECO:0007669"/>
    <property type="project" value="InterPro"/>
</dbReference>
<dbReference type="InterPro" id="IPR032675">
    <property type="entry name" value="LRR_dom_sf"/>
</dbReference>
<dbReference type="InterPro" id="IPR036640">
    <property type="entry name" value="ABC1_TM_sf"/>
</dbReference>
<evidence type="ECO:0000256" key="4">
    <source>
        <dbReference type="ARBA" id="ARBA00022538"/>
    </source>
</evidence>
<dbReference type="AlphaFoldDB" id="A0A158R3T0"/>
<keyword evidence="15" id="KW-0496">Mitochondrion</keyword>
<feature type="transmembrane region" description="Helical" evidence="20">
    <location>
        <begin position="384"/>
        <end position="403"/>
    </location>
</feature>
<dbReference type="WBParaSite" id="SMUV_0000019101-mRNA-1">
    <property type="protein sequence ID" value="SMUV_0000019101-mRNA-1"/>
    <property type="gene ID" value="SMUV_0000019101"/>
</dbReference>
<feature type="transmembrane region" description="Helical" evidence="20">
    <location>
        <begin position="542"/>
        <end position="564"/>
    </location>
</feature>
<dbReference type="GO" id="GO:0009966">
    <property type="term" value="P:regulation of signal transduction"/>
    <property type="evidence" value="ECO:0007669"/>
    <property type="project" value="UniProtKB-ARBA"/>
</dbReference>
<keyword evidence="3" id="KW-0813">Transport</keyword>
<feature type="domain" description="ABC transporter" evidence="21">
    <location>
        <begin position="720"/>
        <end position="957"/>
    </location>
</feature>
<dbReference type="GO" id="GO:0005743">
    <property type="term" value="C:mitochondrial inner membrane"/>
    <property type="evidence" value="ECO:0007669"/>
    <property type="project" value="UniProtKB-SubCell"/>
</dbReference>
<keyword evidence="10" id="KW-0067">ATP-binding</keyword>
<dbReference type="SUPFAM" id="SSF52540">
    <property type="entry name" value="P-loop containing nucleoside triphosphate hydrolases"/>
    <property type="match status" value="1"/>
</dbReference>
<dbReference type="GO" id="GO:0015421">
    <property type="term" value="F:ABC-type oligopeptide transporter activity"/>
    <property type="evidence" value="ECO:0007669"/>
    <property type="project" value="TreeGrafter"/>
</dbReference>
<dbReference type="SUPFAM" id="SSF90123">
    <property type="entry name" value="ABC transporter transmembrane region"/>
    <property type="match status" value="1"/>
</dbReference>
<dbReference type="InterPro" id="IPR001611">
    <property type="entry name" value="Leu-rich_rpt"/>
</dbReference>
<evidence type="ECO:0000256" key="16">
    <source>
        <dbReference type="ARBA" id="ARBA00023136"/>
    </source>
</evidence>
<keyword evidence="14" id="KW-0406">Ion transport</keyword>
<evidence type="ECO:0000256" key="15">
    <source>
        <dbReference type="ARBA" id="ARBA00023128"/>
    </source>
</evidence>
<evidence type="ECO:0000256" key="17">
    <source>
        <dbReference type="ARBA" id="ARBA00040439"/>
    </source>
</evidence>
<evidence type="ECO:0000313" key="23">
    <source>
        <dbReference type="Proteomes" id="UP000046393"/>
    </source>
</evidence>
<keyword evidence="8" id="KW-0547">Nucleotide-binding</keyword>
<dbReference type="InterPro" id="IPR011527">
    <property type="entry name" value="ABC1_TM_dom"/>
</dbReference>
<comment type="subcellular location">
    <subcellularLocation>
        <location evidence="1">Mitochondrion inner membrane</location>
        <topology evidence="1">Multi-pass membrane protein</topology>
    </subcellularLocation>
</comment>
<evidence type="ECO:0000256" key="9">
    <source>
        <dbReference type="ARBA" id="ARBA00022792"/>
    </source>
</evidence>
<dbReference type="PROSITE" id="PS51450">
    <property type="entry name" value="LRR"/>
    <property type="match status" value="3"/>
</dbReference>
<evidence type="ECO:0000256" key="6">
    <source>
        <dbReference type="ARBA" id="ARBA00022692"/>
    </source>
</evidence>
<protein>
    <recommendedName>
        <fullName evidence="17">Mitochondrial potassium channel ATP-binding subunit</fullName>
    </recommendedName>
    <alternativeName>
        <fullName evidence="19">ATP-binding cassette sub-family B member 8, mitochondrial</fullName>
    </alternativeName>
    <alternativeName>
        <fullName evidence="18">Mitochondrial sulfonylurea-receptor</fullName>
    </alternativeName>
</protein>
<evidence type="ECO:0000256" key="3">
    <source>
        <dbReference type="ARBA" id="ARBA00022448"/>
    </source>
</evidence>
<dbReference type="PROSITE" id="PS50893">
    <property type="entry name" value="ABC_TRANSPORTER_2"/>
    <property type="match status" value="1"/>
</dbReference>
<dbReference type="PANTHER" id="PTHR43394:SF17">
    <property type="entry name" value="MITOCHONDRIAL POTASSIUM CHANNEL ATP-BINDING SUBUNIT"/>
    <property type="match status" value="1"/>
</dbReference>
<evidence type="ECO:0000256" key="5">
    <source>
        <dbReference type="ARBA" id="ARBA00022614"/>
    </source>
</evidence>
<dbReference type="GO" id="GO:0006813">
    <property type="term" value="P:potassium ion transport"/>
    <property type="evidence" value="ECO:0007669"/>
    <property type="project" value="UniProtKB-KW"/>
</dbReference>
<name>A0A158R3T0_9BILA</name>
<evidence type="ECO:0000256" key="7">
    <source>
        <dbReference type="ARBA" id="ARBA00022737"/>
    </source>
</evidence>
<dbReference type="PANTHER" id="PTHR43394">
    <property type="entry name" value="ATP-DEPENDENT PERMEASE MDL1, MITOCHONDRIAL"/>
    <property type="match status" value="1"/>
</dbReference>
<dbReference type="CDD" id="cd18574">
    <property type="entry name" value="ABC_6TM_ABCB8_like"/>
    <property type="match status" value="1"/>
</dbReference>
<dbReference type="Gene3D" id="3.80.10.10">
    <property type="entry name" value="Ribonuclease Inhibitor"/>
    <property type="match status" value="1"/>
</dbReference>
<keyword evidence="11" id="KW-0809">Transit peptide</keyword>
<comment type="similarity">
    <text evidence="2">Belongs to the ABC transporter superfamily. ABCB family. Multidrug resistance exporter (TC 3.A.1.201) subfamily.</text>
</comment>
<dbReference type="InterPro" id="IPR017871">
    <property type="entry name" value="ABC_transporter-like_CS"/>
</dbReference>